<evidence type="ECO:0000256" key="3">
    <source>
        <dbReference type="ARBA" id="ARBA00022679"/>
    </source>
</evidence>
<feature type="transmembrane region" description="Helical" evidence="7">
    <location>
        <begin position="50"/>
        <end position="72"/>
    </location>
</feature>
<dbReference type="InterPro" id="IPR044878">
    <property type="entry name" value="UbiA_sf"/>
</dbReference>
<feature type="transmembrane region" description="Helical" evidence="7">
    <location>
        <begin position="185"/>
        <end position="204"/>
    </location>
</feature>
<protein>
    <submittedName>
        <fullName evidence="8">Homogentisate phytyltransferase</fullName>
        <ecNumber evidence="8">2.5.1.115</ecNumber>
    </submittedName>
</protein>
<evidence type="ECO:0000256" key="1">
    <source>
        <dbReference type="ARBA" id="ARBA00004141"/>
    </source>
</evidence>
<reference evidence="8" key="1">
    <citation type="submission" date="2021-04" db="EMBL/GenBank/DDBJ databases">
        <title>Genome sequence of Woronichinia naegeliana from Washington state freshwater lake bloom.</title>
        <authorList>
            <person name="Dreher T.W."/>
        </authorList>
    </citation>
    <scope>NUCLEOTIDE SEQUENCE</scope>
    <source>
        <strain evidence="8">WA131</strain>
    </source>
</reference>
<sequence length="313" mass="34872">MDKFQLFVTQLWQFSRPHTIIGTSLSAIALYCLALATIEPNLNSSLNLNFIFSSLGILLGAWIACLGGNVYIVGLNQLYDVEIDRVNKPHLPLASGEFSLQQGQWIVAIAGILAMILAAILSPWLLATVGISLVIGSAYSVPPLRLKRFSLLAAICILSVRGLVVNVGLFGYFTQTLTNQVIFPPSLIVLTLFILIFSIAIALFKDVPDTEGDQKFQIQTFTLILGKGTVLQITRGVITLAYVIMMIAGLTFLPNANTYFLVGYHSFLLILLWWQSQYLNLEDKTEIAAFYQFIWKLFFLEYLLFPLAFFIPT</sequence>
<comment type="subcellular location">
    <subcellularLocation>
        <location evidence="1">Membrane</location>
        <topology evidence="1">Multi-pass membrane protein</topology>
    </subcellularLocation>
</comment>
<dbReference type="InterPro" id="IPR000537">
    <property type="entry name" value="UbiA_prenyltransferase"/>
</dbReference>
<evidence type="ECO:0000256" key="5">
    <source>
        <dbReference type="ARBA" id="ARBA00022989"/>
    </source>
</evidence>
<dbReference type="KEGG" id="wna:KA717_23280"/>
<feature type="transmembrane region" description="Helical" evidence="7">
    <location>
        <begin position="20"/>
        <end position="38"/>
    </location>
</feature>
<name>A0A977KSH5_9CYAN</name>
<proteinExistence type="inferred from homology"/>
<feature type="transmembrane region" description="Helical" evidence="7">
    <location>
        <begin position="106"/>
        <end position="139"/>
    </location>
</feature>
<dbReference type="GO" id="GO:0016020">
    <property type="term" value="C:membrane"/>
    <property type="evidence" value="ECO:0007669"/>
    <property type="project" value="UniProtKB-SubCell"/>
</dbReference>
<feature type="transmembrane region" description="Helical" evidence="7">
    <location>
        <begin position="293"/>
        <end position="311"/>
    </location>
</feature>
<evidence type="ECO:0000256" key="7">
    <source>
        <dbReference type="SAM" id="Phobius"/>
    </source>
</evidence>
<dbReference type="PANTHER" id="PTHR43009">
    <property type="entry name" value="HOMOGENTISATE SOLANESYLTRANSFERASE, CHLOROPLASTIC"/>
    <property type="match status" value="1"/>
</dbReference>
<dbReference type="Proteomes" id="UP001065613">
    <property type="component" value="Chromosome"/>
</dbReference>
<keyword evidence="4 7" id="KW-0812">Transmembrane</keyword>
<evidence type="ECO:0000256" key="4">
    <source>
        <dbReference type="ARBA" id="ARBA00022692"/>
    </source>
</evidence>
<feature type="transmembrane region" description="Helical" evidence="7">
    <location>
        <begin position="151"/>
        <end position="173"/>
    </location>
</feature>
<evidence type="ECO:0000256" key="2">
    <source>
        <dbReference type="ARBA" id="ARBA00005985"/>
    </source>
</evidence>
<comment type="similarity">
    <text evidence="2">Belongs to the UbiA prenyltransferase family.</text>
</comment>
<feature type="transmembrane region" description="Helical" evidence="7">
    <location>
        <begin position="233"/>
        <end position="253"/>
    </location>
</feature>
<dbReference type="PANTHER" id="PTHR43009:SF7">
    <property type="entry name" value="HOMOGENTISATE GERANYLGERANYLTRANSFERASE, CHLOROPLASTIC"/>
    <property type="match status" value="1"/>
</dbReference>
<evidence type="ECO:0000313" key="8">
    <source>
        <dbReference type="EMBL" id="UXE58912.1"/>
    </source>
</evidence>
<dbReference type="EMBL" id="CP073041">
    <property type="protein sequence ID" value="UXE58912.1"/>
    <property type="molecule type" value="Genomic_DNA"/>
</dbReference>
<dbReference type="AlphaFoldDB" id="A0A977KSH5"/>
<keyword evidence="3 8" id="KW-0808">Transferase</keyword>
<evidence type="ECO:0000256" key="6">
    <source>
        <dbReference type="ARBA" id="ARBA00023136"/>
    </source>
</evidence>
<dbReference type="Gene3D" id="1.10.357.140">
    <property type="entry name" value="UbiA prenyltransferase"/>
    <property type="match status" value="1"/>
</dbReference>
<feature type="transmembrane region" description="Helical" evidence="7">
    <location>
        <begin position="259"/>
        <end position="281"/>
    </location>
</feature>
<organism evidence="8">
    <name type="scientific">Woronichinia naegeliana WA131</name>
    <dbReference type="NCBI Taxonomy" id="2824559"/>
    <lineage>
        <taxon>Bacteria</taxon>
        <taxon>Bacillati</taxon>
        <taxon>Cyanobacteriota</taxon>
        <taxon>Cyanophyceae</taxon>
        <taxon>Synechococcales</taxon>
        <taxon>Coelosphaeriaceae</taxon>
        <taxon>Woronichinia</taxon>
    </lineage>
</organism>
<gene>
    <name evidence="8" type="ORF">KA717_23280</name>
</gene>
<dbReference type="CDD" id="cd13960">
    <property type="entry name" value="PT_UbiA_HPT1"/>
    <property type="match status" value="1"/>
</dbReference>
<keyword evidence="5 7" id="KW-1133">Transmembrane helix</keyword>
<dbReference type="EC" id="2.5.1.115" evidence="8"/>
<accession>A0A977KSH5</accession>
<keyword evidence="6 7" id="KW-0472">Membrane</keyword>
<dbReference type="GO" id="GO:0010176">
    <property type="term" value="F:homogentisate phytyltransferase activity"/>
    <property type="evidence" value="ECO:0007669"/>
    <property type="project" value="UniProtKB-EC"/>
</dbReference>
<dbReference type="InterPro" id="IPR044502">
    <property type="entry name" value="AtHST-like"/>
</dbReference>
<dbReference type="NCBIfam" id="NF009525">
    <property type="entry name" value="PRK12887.1"/>
    <property type="match status" value="1"/>
</dbReference>
<dbReference type="Pfam" id="PF01040">
    <property type="entry name" value="UbiA"/>
    <property type="match status" value="1"/>
</dbReference>